<keyword evidence="1" id="KW-0805">Transcription regulation</keyword>
<evidence type="ECO:0000313" key="5">
    <source>
        <dbReference type="EMBL" id="GAA2152138.1"/>
    </source>
</evidence>
<dbReference type="PRINTS" id="PR00038">
    <property type="entry name" value="HTHLUXR"/>
</dbReference>
<evidence type="ECO:0000259" key="4">
    <source>
        <dbReference type="PROSITE" id="PS50043"/>
    </source>
</evidence>
<name>A0ABP5LV52_9ACTN</name>
<dbReference type="Gene3D" id="1.10.10.10">
    <property type="entry name" value="Winged helix-like DNA-binding domain superfamily/Winged helix DNA-binding domain"/>
    <property type="match status" value="1"/>
</dbReference>
<gene>
    <name evidence="5" type="ORF">GCM10009844_35170</name>
</gene>
<evidence type="ECO:0000256" key="1">
    <source>
        <dbReference type="ARBA" id="ARBA00023015"/>
    </source>
</evidence>
<dbReference type="PANTHER" id="PTHR44688:SF16">
    <property type="entry name" value="DNA-BINDING TRANSCRIPTIONAL ACTIVATOR DEVR_DOSR"/>
    <property type="match status" value="1"/>
</dbReference>
<dbReference type="Proteomes" id="UP001501771">
    <property type="component" value="Unassembled WGS sequence"/>
</dbReference>
<keyword evidence="2" id="KW-0238">DNA-binding</keyword>
<comment type="caution">
    <text evidence="5">The sequence shown here is derived from an EMBL/GenBank/DDBJ whole genome shotgun (WGS) entry which is preliminary data.</text>
</comment>
<evidence type="ECO:0000256" key="3">
    <source>
        <dbReference type="ARBA" id="ARBA00023163"/>
    </source>
</evidence>
<dbReference type="SMART" id="SM00421">
    <property type="entry name" value="HTH_LUXR"/>
    <property type="match status" value="1"/>
</dbReference>
<dbReference type="PROSITE" id="PS50043">
    <property type="entry name" value="HTH_LUXR_2"/>
    <property type="match status" value="1"/>
</dbReference>
<evidence type="ECO:0000256" key="2">
    <source>
        <dbReference type="ARBA" id="ARBA00023125"/>
    </source>
</evidence>
<accession>A0ABP5LV52</accession>
<reference evidence="6" key="1">
    <citation type="journal article" date="2019" name="Int. J. Syst. Evol. Microbiol.">
        <title>The Global Catalogue of Microorganisms (GCM) 10K type strain sequencing project: providing services to taxonomists for standard genome sequencing and annotation.</title>
        <authorList>
            <consortium name="The Broad Institute Genomics Platform"/>
            <consortium name="The Broad Institute Genome Sequencing Center for Infectious Disease"/>
            <person name="Wu L."/>
            <person name="Ma J."/>
        </authorList>
    </citation>
    <scope>NUCLEOTIDE SEQUENCE [LARGE SCALE GENOMIC DNA]</scope>
    <source>
        <strain evidence="6">JCM 16022</strain>
    </source>
</reference>
<protein>
    <recommendedName>
        <fullName evidence="4">HTH luxR-type domain-containing protein</fullName>
    </recommendedName>
</protein>
<sequence>MGGFTLSEQDVAAIQAVVDRCREVGEEPISSAVLEALCEVLETDPVSVAGLCAPAGLRSGSASGLTDRDRFILTLLRPHLADHHARWLRTHPPTVPLTRRQLAVLDLVRDGYTNDQIGRRLNLSEGTVRTHLNHVYERLGVASRTAAVSAVYGSAEAG</sequence>
<dbReference type="InterPro" id="IPR036388">
    <property type="entry name" value="WH-like_DNA-bd_sf"/>
</dbReference>
<dbReference type="EMBL" id="BAAAQR010000012">
    <property type="protein sequence ID" value="GAA2152138.1"/>
    <property type="molecule type" value="Genomic_DNA"/>
</dbReference>
<proteinExistence type="predicted"/>
<keyword evidence="6" id="KW-1185">Reference proteome</keyword>
<dbReference type="PROSITE" id="PS00622">
    <property type="entry name" value="HTH_LUXR_1"/>
    <property type="match status" value="1"/>
</dbReference>
<organism evidence="5 6">
    <name type="scientific">Nocardioides koreensis</name>
    <dbReference type="NCBI Taxonomy" id="433651"/>
    <lineage>
        <taxon>Bacteria</taxon>
        <taxon>Bacillati</taxon>
        <taxon>Actinomycetota</taxon>
        <taxon>Actinomycetes</taxon>
        <taxon>Propionibacteriales</taxon>
        <taxon>Nocardioidaceae</taxon>
        <taxon>Nocardioides</taxon>
    </lineage>
</organism>
<dbReference type="InterPro" id="IPR000792">
    <property type="entry name" value="Tscrpt_reg_LuxR_C"/>
</dbReference>
<keyword evidence="3" id="KW-0804">Transcription</keyword>
<dbReference type="Pfam" id="PF00196">
    <property type="entry name" value="GerE"/>
    <property type="match status" value="1"/>
</dbReference>
<dbReference type="InterPro" id="IPR016032">
    <property type="entry name" value="Sig_transdc_resp-reg_C-effctor"/>
</dbReference>
<evidence type="ECO:0000313" key="6">
    <source>
        <dbReference type="Proteomes" id="UP001501771"/>
    </source>
</evidence>
<dbReference type="PANTHER" id="PTHR44688">
    <property type="entry name" value="DNA-BINDING TRANSCRIPTIONAL ACTIVATOR DEVR_DOSR"/>
    <property type="match status" value="1"/>
</dbReference>
<feature type="domain" description="HTH luxR-type" evidence="4">
    <location>
        <begin position="90"/>
        <end position="155"/>
    </location>
</feature>
<dbReference type="SUPFAM" id="SSF46894">
    <property type="entry name" value="C-terminal effector domain of the bipartite response regulators"/>
    <property type="match status" value="1"/>
</dbReference>
<dbReference type="CDD" id="cd06170">
    <property type="entry name" value="LuxR_C_like"/>
    <property type="match status" value="1"/>
</dbReference>